<feature type="compositionally biased region" description="Low complexity" evidence="2">
    <location>
        <begin position="428"/>
        <end position="445"/>
    </location>
</feature>
<dbReference type="RefSeq" id="WP_047323880.1">
    <property type="nucleotide sequence ID" value="NZ_MVIJ01000103.1"/>
</dbReference>
<evidence type="ECO:0000256" key="2">
    <source>
        <dbReference type="SAM" id="MobiDB-lite"/>
    </source>
</evidence>
<organism evidence="5 6">
    <name type="scientific">Mycobacterium scrofulaceum</name>
    <dbReference type="NCBI Taxonomy" id="1783"/>
    <lineage>
        <taxon>Bacteria</taxon>
        <taxon>Bacillati</taxon>
        <taxon>Actinomycetota</taxon>
        <taxon>Actinomycetes</taxon>
        <taxon>Mycobacteriales</taxon>
        <taxon>Mycobacteriaceae</taxon>
        <taxon>Mycobacterium</taxon>
    </lineage>
</organism>
<dbReference type="Proteomes" id="UP000192601">
    <property type="component" value="Unassembled WGS sequence"/>
</dbReference>
<feature type="region of interest" description="Disordered" evidence="2">
    <location>
        <begin position="292"/>
        <end position="377"/>
    </location>
</feature>
<feature type="domain" description="PPE" evidence="3">
    <location>
        <begin position="148"/>
        <end position="286"/>
    </location>
</feature>
<dbReference type="InterPro" id="IPR000030">
    <property type="entry name" value="PPE_dom"/>
</dbReference>
<sequence>MADSVRVDTEVVRAAGRQAEAAGGAATPGSNHVQPSAADMVSVGASTRFTAQVSLARKYTAMANVLARQFGVKLDASASAYDEQEVRSAATLGRGGGAAAAVPAGYTGAPGHVVPADLVTGGLGTDLPAGEVPASPRDVARLIETGRAGTGKKTWEAVETSLRSEAKQLDDAADKLGQAIGTTGNGWQAQSADAATTRMRALQTWYQGHAKYVQGLADQAKAHVQNFSKALTDVPPYRHVLDAERELKAALQSNARTGGAQRVAVVKAQVKVSKLYQASTTGFSTYTFAEAAPSNPKMPVPPPDAPTSTVPPAVPPAGPGDGPVGPPQPQHSPKGAPLQPVQGGPGVGENLTAGPTWPPGAVDPSGPANPLADALPQTAGGLPSEVVPGIIGGVVGGLGGLLGGLAAAPQKALQGLEQAAGPMMSGLGQHPQGGEPQHGGEQSPQSPEPPAGDLPSPGDLGAGGGGGDTEPAGGGDMPLAAPTEVASAPPAAAPASAPSAPTPAEAPAPAMGAVGPMMPPMRGTGEGAGPNNKQLYQERKLKVVAPANSEPVKNRREGRAKPTDRKNP</sequence>
<protein>
    <submittedName>
        <fullName evidence="5">PE family protein</fullName>
    </submittedName>
</protein>
<dbReference type="Pfam" id="PF00823">
    <property type="entry name" value="PPE"/>
    <property type="match status" value="1"/>
</dbReference>
<feature type="compositionally biased region" description="Basic and acidic residues" evidence="2">
    <location>
        <begin position="552"/>
        <end position="568"/>
    </location>
</feature>
<evidence type="ECO:0000313" key="6">
    <source>
        <dbReference type="Proteomes" id="UP000192601"/>
    </source>
</evidence>
<comment type="caution">
    <text evidence="5">The sequence shown here is derived from an EMBL/GenBank/DDBJ whole genome shotgun (WGS) entry which is preliminary data.</text>
</comment>
<dbReference type="SUPFAM" id="SSF140459">
    <property type="entry name" value="PE/PPE dimer-like"/>
    <property type="match status" value="1"/>
</dbReference>
<evidence type="ECO:0000259" key="3">
    <source>
        <dbReference type="Pfam" id="PF00823"/>
    </source>
</evidence>
<feature type="compositionally biased region" description="Gly residues" evidence="2">
    <location>
        <begin position="460"/>
        <end position="476"/>
    </location>
</feature>
<reference evidence="5 6" key="1">
    <citation type="submission" date="2017-02" db="EMBL/GenBank/DDBJ databases">
        <title>The new phylogeny of genus Mycobacterium.</title>
        <authorList>
            <person name="Tortoli E."/>
            <person name="Trovato A."/>
            <person name="Cirillo D.M."/>
        </authorList>
    </citation>
    <scope>NUCLEOTIDE SEQUENCE [LARGE SCALE GENOMIC DNA]</scope>
    <source>
        <strain evidence="5 6">DSM 43992</strain>
    </source>
</reference>
<feature type="domain" description="PE" evidence="4">
    <location>
        <begin position="12"/>
        <end position="86"/>
    </location>
</feature>
<dbReference type="InterPro" id="IPR038332">
    <property type="entry name" value="PPE_sf"/>
</dbReference>
<gene>
    <name evidence="5" type="ORF">BST44_28580</name>
</gene>
<feature type="region of interest" description="Disordered" evidence="2">
    <location>
        <begin position="422"/>
        <end position="568"/>
    </location>
</feature>
<dbReference type="InterPro" id="IPR000084">
    <property type="entry name" value="PE-PGRS_N"/>
</dbReference>
<keyword evidence="6" id="KW-1185">Reference proteome</keyword>
<evidence type="ECO:0000313" key="5">
    <source>
        <dbReference type="EMBL" id="ORB65377.1"/>
    </source>
</evidence>
<feature type="compositionally biased region" description="Low complexity" evidence="2">
    <location>
        <begin position="480"/>
        <end position="499"/>
    </location>
</feature>
<dbReference type="OrthoDB" id="4675209at2"/>
<evidence type="ECO:0000256" key="1">
    <source>
        <dbReference type="ARBA" id="ARBA00010652"/>
    </source>
</evidence>
<dbReference type="EMBL" id="MVIJ01000103">
    <property type="protein sequence ID" value="ORB65377.1"/>
    <property type="molecule type" value="Genomic_DNA"/>
</dbReference>
<accession>A0A1X0JT25</accession>
<feature type="compositionally biased region" description="Low complexity" evidence="2">
    <location>
        <begin position="507"/>
        <end position="516"/>
    </location>
</feature>
<dbReference type="Pfam" id="PF00934">
    <property type="entry name" value="PE"/>
    <property type="match status" value="1"/>
</dbReference>
<dbReference type="Gene3D" id="1.10.287.850">
    <property type="entry name" value="HP0062-like domain"/>
    <property type="match status" value="1"/>
</dbReference>
<proteinExistence type="inferred from homology"/>
<dbReference type="AlphaFoldDB" id="A0A1X0JT25"/>
<feature type="compositionally biased region" description="Pro residues" evidence="2">
    <location>
        <begin position="296"/>
        <end position="305"/>
    </location>
</feature>
<comment type="similarity">
    <text evidence="1">Belongs to the mycobacterial PPE family.</text>
</comment>
<feature type="compositionally biased region" description="Pro residues" evidence="2">
    <location>
        <begin position="312"/>
        <end position="330"/>
    </location>
</feature>
<dbReference type="Gene3D" id="1.20.1260.20">
    <property type="entry name" value="PPE superfamily"/>
    <property type="match status" value="1"/>
</dbReference>
<evidence type="ECO:0000259" key="4">
    <source>
        <dbReference type="Pfam" id="PF00934"/>
    </source>
</evidence>
<dbReference type="STRING" id="1783.BST44_28580"/>
<name>A0A1X0JT25_MYCSC</name>